<comment type="caution">
    <text evidence="3">The sequence shown here is derived from an EMBL/GenBank/DDBJ whole genome shotgun (WGS) entry which is preliminary data.</text>
</comment>
<organism evidence="3 4">
    <name type="scientific">Acropora cervicornis</name>
    <name type="common">Staghorn coral</name>
    <dbReference type="NCBI Taxonomy" id="6130"/>
    <lineage>
        <taxon>Eukaryota</taxon>
        <taxon>Metazoa</taxon>
        <taxon>Cnidaria</taxon>
        <taxon>Anthozoa</taxon>
        <taxon>Hexacorallia</taxon>
        <taxon>Scleractinia</taxon>
        <taxon>Astrocoeniina</taxon>
        <taxon>Acroporidae</taxon>
        <taxon>Acropora</taxon>
    </lineage>
</organism>
<evidence type="ECO:0000313" key="4">
    <source>
        <dbReference type="Proteomes" id="UP001249851"/>
    </source>
</evidence>
<dbReference type="AlphaFoldDB" id="A0AAD9UWF3"/>
<feature type="compositionally biased region" description="Polar residues" evidence="1">
    <location>
        <begin position="227"/>
        <end position="237"/>
    </location>
</feature>
<evidence type="ECO:0000256" key="1">
    <source>
        <dbReference type="SAM" id="MobiDB-lite"/>
    </source>
</evidence>
<feature type="chain" id="PRO_5042135612" evidence="2">
    <location>
        <begin position="25"/>
        <end position="269"/>
    </location>
</feature>
<keyword evidence="2" id="KW-0732">Signal</keyword>
<keyword evidence="4" id="KW-1185">Reference proteome</keyword>
<gene>
    <name evidence="3" type="ORF">P5673_026540</name>
</gene>
<feature type="region of interest" description="Disordered" evidence="1">
    <location>
        <begin position="32"/>
        <end position="80"/>
    </location>
</feature>
<name>A0AAD9UWF3_ACRCE</name>
<evidence type="ECO:0000313" key="3">
    <source>
        <dbReference type="EMBL" id="KAK2552453.1"/>
    </source>
</evidence>
<sequence>MEGNAWKQWLLPWMLTNWFGYLFADNKEELNEEETKFVEDPANAGLFDDPPSTKKKRTRDDQPSPDNSVAPTKRGKPSGDAELQMLNTFLAEQAQKQARLKLQRVEKNRQTEDIAIQCERSPQTVEVAVQTDIPDIMEELRDQVKSLTKIVAELTEMKAREKVTSLPLLSDSDLTFVNEHDDVVEETPPQAPPAAITSAIIVPEPQVPQPLSAPSSLPTYPPPQMRSPLSTIGPSDQQRQKVEAVVVLGKEMVSSAMHSTKRTSFNLVD</sequence>
<reference evidence="3" key="2">
    <citation type="journal article" date="2023" name="Science">
        <title>Genomic signatures of disease resistance in endangered staghorn corals.</title>
        <authorList>
            <person name="Vollmer S.V."/>
            <person name="Selwyn J.D."/>
            <person name="Despard B.A."/>
            <person name="Roesel C.L."/>
        </authorList>
    </citation>
    <scope>NUCLEOTIDE SEQUENCE</scope>
    <source>
        <strain evidence="3">K2</strain>
    </source>
</reference>
<protein>
    <submittedName>
        <fullName evidence="3">Uncharacterized protein</fullName>
    </submittedName>
</protein>
<reference evidence="3" key="1">
    <citation type="journal article" date="2023" name="G3 (Bethesda)">
        <title>Whole genome assembly and annotation of the endangered Caribbean coral Acropora cervicornis.</title>
        <authorList>
            <person name="Selwyn J.D."/>
            <person name="Vollmer S.V."/>
        </authorList>
    </citation>
    <scope>NUCLEOTIDE SEQUENCE</scope>
    <source>
        <strain evidence="3">K2</strain>
    </source>
</reference>
<feature type="signal peptide" evidence="2">
    <location>
        <begin position="1"/>
        <end position="24"/>
    </location>
</feature>
<proteinExistence type="predicted"/>
<evidence type="ECO:0000256" key="2">
    <source>
        <dbReference type="SAM" id="SignalP"/>
    </source>
</evidence>
<accession>A0AAD9UWF3</accession>
<dbReference type="EMBL" id="JARQWQ010000087">
    <property type="protein sequence ID" value="KAK2552453.1"/>
    <property type="molecule type" value="Genomic_DNA"/>
</dbReference>
<feature type="region of interest" description="Disordered" evidence="1">
    <location>
        <begin position="206"/>
        <end position="240"/>
    </location>
</feature>
<dbReference type="Proteomes" id="UP001249851">
    <property type="component" value="Unassembled WGS sequence"/>
</dbReference>